<evidence type="ECO:0000256" key="4">
    <source>
        <dbReference type="SAM" id="MobiDB-lite"/>
    </source>
</evidence>
<reference evidence="6 7" key="1">
    <citation type="submission" date="2019-06" db="EMBL/GenBank/DDBJ databases">
        <title>Whole genome shotgun sequence of Gluconobacter roseus NBRC 3990.</title>
        <authorList>
            <person name="Hosoyama A."/>
            <person name="Uohara A."/>
            <person name="Ohji S."/>
            <person name="Ichikawa N."/>
        </authorList>
    </citation>
    <scope>NUCLEOTIDE SEQUENCE [LARGE SCALE GENOMIC DNA]</scope>
    <source>
        <strain evidence="6 7">NBRC 3990</strain>
    </source>
</reference>
<gene>
    <name evidence="6" type="ORF">GRO01_10620</name>
</gene>
<protein>
    <recommendedName>
        <fullName evidence="5">Core-binding (CB) domain-containing protein</fullName>
    </recommendedName>
</protein>
<evidence type="ECO:0000256" key="3">
    <source>
        <dbReference type="PROSITE-ProRule" id="PRU01248"/>
    </source>
</evidence>
<comment type="caution">
    <text evidence="6">The sequence shown here is derived from an EMBL/GenBank/DDBJ whole genome shotgun (WGS) entry which is preliminary data.</text>
</comment>
<dbReference type="GO" id="GO:0015074">
    <property type="term" value="P:DNA integration"/>
    <property type="evidence" value="ECO:0007669"/>
    <property type="project" value="UniProtKB-KW"/>
</dbReference>
<evidence type="ECO:0000313" key="7">
    <source>
        <dbReference type="Proteomes" id="UP000320772"/>
    </source>
</evidence>
<dbReference type="Proteomes" id="UP000320772">
    <property type="component" value="Unassembled WGS sequence"/>
</dbReference>
<proteinExistence type="predicted"/>
<keyword evidence="1" id="KW-0229">DNA integration</keyword>
<accession>A0A4Y3M622</accession>
<evidence type="ECO:0000256" key="1">
    <source>
        <dbReference type="ARBA" id="ARBA00022908"/>
    </source>
</evidence>
<dbReference type="InterPro" id="IPR011010">
    <property type="entry name" value="DNA_brk_join_enz"/>
</dbReference>
<organism evidence="6 7">
    <name type="scientific">Gluconobacter roseus NBRC 3990</name>
    <dbReference type="NCBI Taxonomy" id="1307950"/>
    <lineage>
        <taxon>Bacteria</taxon>
        <taxon>Pseudomonadati</taxon>
        <taxon>Pseudomonadota</taxon>
        <taxon>Alphaproteobacteria</taxon>
        <taxon>Acetobacterales</taxon>
        <taxon>Acetobacteraceae</taxon>
        <taxon>Gluconobacter</taxon>
    </lineage>
</organism>
<dbReference type="InterPro" id="IPR010998">
    <property type="entry name" value="Integrase_recombinase_N"/>
</dbReference>
<dbReference type="EMBL" id="BJLY01000002">
    <property type="protein sequence ID" value="GEB03486.1"/>
    <property type="molecule type" value="Genomic_DNA"/>
</dbReference>
<dbReference type="SUPFAM" id="SSF56349">
    <property type="entry name" value="DNA breaking-rejoining enzymes"/>
    <property type="match status" value="1"/>
</dbReference>
<dbReference type="RefSeq" id="WP_244926370.1">
    <property type="nucleotide sequence ID" value="NZ_BAQZ01000034.1"/>
</dbReference>
<dbReference type="GO" id="GO:0003677">
    <property type="term" value="F:DNA binding"/>
    <property type="evidence" value="ECO:0007669"/>
    <property type="project" value="UniProtKB-UniRule"/>
</dbReference>
<name>A0A4Y3M622_9PROT</name>
<feature type="region of interest" description="Disordered" evidence="4">
    <location>
        <begin position="111"/>
        <end position="130"/>
    </location>
</feature>
<keyword evidence="7" id="KW-1185">Reference proteome</keyword>
<sequence length="354" mass="40566">MVKKDEDMFALKKTGGNTWSVRLSIPRDRWADAGQAYGTKSGIKQEVIRSLGTREKQEALRRRDKALAAMREDLDAKLVTAGFLPIHGHWQPDWINEDRLLTEALEARREIAATSDRTDGDDRQMGPTDPRRRLIEGMDYFLEDRAEQLEKAGKDPSGYVTRYREIALGKTTPIGPLFDRWMRDVESTIRQQTARGHRLAFRFFGEFLAFQDGDACSSQDPETLIASTSVESITKRRIGEFPEWLAQRKRLSAKTIQSRISPLKTFWDWLERKGYSETNPWLGATTGLKRRAEVEEKQDHKREYTEAELITLLQANPDGHRRWGYGAAIFDLIRLGLLTGARQMAEKKTVGHLS</sequence>
<evidence type="ECO:0000256" key="2">
    <source>
        <dbReference type="ARBA" id="ARBA00023125"/>
    </source>
</evidence>
<dbReference type="PROSITE" id="PS51900">
    <property type="entry name" value="CB"/>
    <property type="match status" value="1"/>
</dbReference>
<keyword evidence="2 3" id="KW-0238">DNA-binding</keyword>
<dbReference type="AlphaFoldDB" id="A0A4Y3M622"/>
<dbReference type="InterPro" id="IPR044068">
    <property type="entry name" value="CB"/>
</dbReference>
<evidence type="ECO:0000259" key="5">
    <source>
        <dbReference type="PROSITE" id="PS51900"/>
    </source>
</evidence>
<feature type="domain" description="Core-binding (CB)" evidence="5">
    <location>
        <begin position="172"/>
        <end position="271"/>
    </location>
</feature>
<dbReference type="Gene3D" id="1.10.150.130">
    <property type="match status" value="1"/>
</dbReference>
<evidence type="ECO:0000313" key="6">
    <source>
        <dbReference type="EMBL" id="GEB03486.1"/>
    </source>
</evidence>